<proteinExistence type="predicted"/>
<dbReference type="Proteomes" id="UP001152888">
    <property type="component" value="Unassembled WGS sequence"/>
</dbReference>
<keyword evidence="2" id="KW-1185">Reference proteome</keyword>
<comment type="caution">
    <text evidence="1">The sequence shown here is derived from an EMBL/GenBank/DDBJ whole genome shotgun (WGS) entry which is preliminary data.</text>
</comment>
<evidence type="ECO:0000313" key="2">
    <source>
        <dbReference type="Proteomes" id="UP001152888"/>
    </source>
</evidence>
<protein>
    <submittedName>
        <fullName evidence="1">Uncharacterized protein</fullName>
    </submittedName>
</protein>
<dbReference type="AlphaFoldDB" id="A0A9P0Q531"/>
<gene>
    <name evidence="1" type="ORF">ACAOBT_LOCUS30727</name>
</gene>
<dbReference type="EMBL" id="CAKOFQ010007869">
    <property type="protein sequence ID" value="CAH2009262.1"/>
    <property type="molecule type" value="Genomic_DNA"/>
</dbReference>
<reference evidence="1" key="1">
    <citation type="submission" date="2022-03" db="EMBL/GenBank/DDBJ databases">
        <authorList>
            <person name="Sayadi A."/>
        </authorList>
    </citation>
    <scope>NUCLEOTIDE SEQUENCE</scope>
</reference>
<name>A0A9P0Q531_ACAOB</name>
<sequence length="63" mass="6768">MVNAPDECDYGTDYPIEVIGKCTRLASCRGTHPSLVVLDATAKLLSAINPIVSVTLFRVSDMV</sequence>
<accession>A0A9P0Q531</accession>
<evidence type="ECO:0000313" key="1">
    <source>
        <dbReference type="EMBL" id="CAH2009262.1"/>
    </source>
</evidence>
<organism evidence="1 2">
    <name type="scientific">Acanthoscelides obtectus</name>
    <name type="common">Bean weevil</name>
    <name type="synonym">Bruchus obtectus</name>
    <dbReference type="NCBI Taxonomy" id="200917"/>
    <lineage>
        <taxon>Eukaryota</taxon>
        <taxon>Metazoa</taxon>
        <taxon>Ecdysozoa</taxon>
        <taxon>Arthropoda</taxon>
        <taxon>Hexapoda</taxon>
        <taxon>Insecta</taxon>
        <taxon>Pterygota</taxon>
        <taxon>Neoptera</taxon>
        <taxon>Endopterygota</taxon>
        <taxon>Coleoptera</taxon>
        <taxon>Polyphaga</taxon>
        <taxon>Cucujiformia</taxon>
        <taxon>Chrysomeloidea</taxon>
        <taxon>Chrysomelidae</taxon>
        <taxon>Bruchinae</taxon>
        <taxon>Bruchini</taxon>
        <taxon>Acanthoscelides</taxon>
    </lineage>
</organism>